<dbReference type="RefSeq" id="WP_188664995.1">
    <property type="nucleotide sequence ID" value="NZ_BMKC01000003.1"/>
</dbReference>
<dbReference type="SUPFAM" id="SSF101874">
    <property type="entry name" value="YceI-like"/>
    <property type="match status" value="1"/>
</dbReference>
<dbReference type="PANTHER" id="PTHR34406">
    <property type="entry name" value="PROTEIN YCEI"/>
    <property type="match status" value="1"/>
</dbReference>
<feature type="domain" description="Lipid/polyisoprenoid-binding YceI-like" evidence="3">
    <location>
        <begin position="26"/>
        <end position="190"/>
    </location>
</feature>
<dbReference type="Proteomes" id="UP000623419">
    <property type="component" value="Unassembled WGS sequence"/>
</dbReference>
<dbReference type="SMART" id="SM00867">
    <property type="entry name" value="YceI"/>
    <property type="match status" value="1"/>
</dbReference>
<name>A0ABQ1HRN2_9GAMM</name>
<dbReference type="EMBL" id="BMKC01000003">
    <property type="protein sequence ID" value="GGA85917.1"/>
    <property type="molecule type" value="Genomic_DNA"/>
</dbReference>
<reference evidence="5" key="1">
    <citation type="journal article" date="2019" name="Int. J. Syst. Evol. Microbiol.">
        <title>The Global Catalogue of Microorganisms (GCM) 10K type strain sequencing project: providing services to taxonomists for standard genome sequencing and annotation.</title>
        <authorList>
            <consortium name="The Broad Institute Genomics Platform"/>
            <consortium name="The Broad Institute Genome Sequencing Center for Infectious Disease"/>
            <person name="Wu L."/>
            <person name="Ma J."/>
        </authorList>
    </citation>
    <scope>NUCLEOTIDE SEQUENCE [LARGE SCALE GENOMIC DNA]</scope>
    <source>
        <strain evidence="5">CGMCC 1.15905</strain>
    </source>
</reference>
<keyword evidence="2" id="KW-0732">Signal</keyword>
<feature type="compositionally biased region" description="Acidic residues" evidence="1">
    <location>
        <begin position="198"/>
        <end position="208"/>
    </location>
</feature>
<dbReference type="Pfam" id="PF04264">
    <property type="entry name" value="YceI"/>
    <property type="match status" value="1"/>
</dbReference>
<comment type="caution">
    <text evidence="4">The sequence shown here is derived from an EMBL/GenBank/DDBJ whole genome shotgun (WGS) entry which is preliminary data.</text>
</comment>
<accession>A0ABQ1HRN2</accession>
<organism evidence="4 5">
    <name type="scientific">Arenimonas soli</name>
    <dbReference type="NCBI Taxonomy" id="2269504"/>
    <lineage>
        <taxon>Bacteria</taxon>
        <taxon>Pseudomonadati</taxon>
        <taxon>Pseudomonadota</taxon>
        <taxon>Gammaproteobacteria</taxon>
        <taxon>Lysobacterales</taxon>
        <taxon>Lysobacteraceae</taxon>
        <taxon>Arenimonas</taxon>
    </lineage>
</organism>
<evidence type="ECO:0000313" key="4">
    <source>
        <dbReference type="EMBL" id="GGA85917.1"/>
    </source>
</evidence>
<evidence type="ECO:0000256" key="2">
    <source>
        <dbReference type="SAM" id="SignalP"/>
    </source>
</evidence>
<dbReference type="PANTHER" id="PTHR34406:SF1">
    <property type="entry name" value="PROTEIN YCEI"/>
    <property type="match status" value="1"/>
</dbReference>
<dbReference type="Gene3D" id="2.40.128.110">
    <property type="entry name" value="Lipid/polyisoprenoid-binding, YceI-like"/>
    <property type="match status" value="1"/>
</dbReference>
<dbReference type="InterPro" id="IPR007372">
    <property type="entry name" value="Lipid/polyisoprenoid-bd_YceI"/>
</dbReference>
<protein>
    <submittedName>
        <fullName evidence="4">Polyisoprenoid-binding protein</fullName>
    </submittedName>
</protein>
<keyword evidence="5" id="KW-1185">Reference proteome</keyword>
<dbReference type="InterPro" id="IPR036761">
    <property type="entry name" value="TTHA0802/YceI-like_sf"/>
</dbReference>
<feature type="region of interest" description="Disordered" evidence="1">
    <location>
        <begin position="189"/>
        <end position="208"/>
    </location>
</feature>
<evidence type="ECO:0000313" key="5">
    <source>
        <dbReference type="Proteomes" id="UP000623419"/>
    </source>
</evidence>
<feature type="chain" id="PRO_5045041299" evidence="2">
    <location>
        <begin position="23"/>
        <end position="208"/>
    </location>
</feature>
<proteinExistence type="predicted"/>
<sequence>MNRVRKTLVCLLLLSGAAPAVAEVEAWRLDPVHTRVLFRVEHAGFSQALGIFPDVQGELYFDPDDWTSARLAVDIELAKLEIGDTNWRDKLLSSTWLHAQEQPVARFRSTRVEATGTDHGRVFGKLTLKGASHDVTLDVRLNKLARNPLTFKRTAGFSATAVLDRRDFGMAEWPNVVGRQVQLEIQAEAVRHTPSPDQENDDADPQHD</sequence>
<gene>
    <name evidence="4" type="ORF">GCM10011521_25490</name>
</gene>
<evidence type="ECO:0000256" key="1">
    <source>
        <dbReference type="SAM" id="MobiDB-lite"/>
    </source>
</evidence>
<evidence type="ECO:0000259" key="3">
    <source>
        <dbReference type="SMART" id="SM00867"/>
    </source>
</evidence>
<feature type="signal peptide" evidence="2">
    <location>
        <begin position="1"/>
        <end position="22"/>
    </location>
</feature>